<reference evidence="3" key="2">
    <citation type="submission" date="2021-01" db="EMBL/GenBank/DDBJ databases">
        <authorList>
            <person name="Hahn C.R."/>
            <person name="Youssef N.H."/>
            <person name="Elshahed M."/>
        </authorList>
    </citation>
    <scope>NUCLEOTIDE SEQUENCE</scope>
    <source>
        <strain evidence="3">Zod_Metabat.24</strain>
    </source>
</reference>
<evidence type="ECO:0000259" key="1">
    <source>
        <dbReference type="Pfam" id="PF00501"/>
    </source>
</evidence>
<dbReference type="AlphaFoldDB" id="A0A9D8KGS2"/>
<proteinExistence type="predicted"/>
<dbReference type="Gene3D" id="3.30.300.30">
    <property type="match status" value="1"/>
</dbReference>
<dbReference type="Gene3D" id="3.40.50.12780">
    <property type="entry name" value="N-terminal domain of ligase-like"/>
    <property type="match status" value="1"/>
</dbReference>
<protein>
    <submittedName>
        <fullName evidence="3">Long-chain fatty acid--CoA ligase</fullName>
    </submittedName>
</protein>
<dbReference type="InterPro" id="IPR020845">
    <property type="entry name" value="AMP-binding_CS"/>
</dbReference>
<dbReference type="Proteomes" id="UP000809273">
    <property type="component" value="Unassembled WGS sequence"/>
</dbReference>
<keyword evidence="3" id="KW-0436">Ligase</keyword>
<dbReference type="InterPro" id="IPR050237">
    <property type="entry name" value="ATP-dep_AMP-bd_enzyme"/>
</dbReference>
<dbReference type="PANTHER" id="PTHR43767">
    <property type="entry name" value="LONG-CHAIN-FATTY-ACID--COA LIGASE"/>
    <property type="match status" value="1"/>
</dbReference>
<organism evidence="3 4">
    <name type="scientific">Candidatus Zymogenus saltonus</name>
    <dbReference type="NCBI Taxonomy" id="2844893"/>
    <lineage>
        <taxon>Bacteria</taxon>
        <taxon>Deltaproteobacteria</taxon>
        <taxon>Candidatus Zymogenia</taxon>
        <taxon>Candidatus Zymogeniales</taxon>
        <taxon>Candidatus Zymogenaceae</taxon>
        <taxon>Candidatus Zymogenus</taxon>
    </lineage>
</organism>
<evidence type="ECO:0000313" key="3">
    <source>
        <dbReference type="EMBL" id="MBN1573765.1"/>
    </source>
</evidence>
<dbReference type="SUPFAM" id="SSF56801">
    <property type="entry name" value="Acetyl-CoA synthetase-like"/>
    <property type="match status" value="1"/>
</dbReference>
<dbReference type="PROSITE" id="PS00455">
    <property type="entry name" value="AMP_BINDING"/>
    <property type="match status" value="1"/>
</dbReference>
<evidence type="ECO:0000313" key="4">
    <source>
        <dbReference type="Proteomes" id="UP000809273"/>
    </source>
</evidence>
<comment type="caution">
    <text evidence="3">The sequence shown here is derived from an EMBL/GenBank/DDBJ whole genome shotgun (WGS) entry which is preliminary data.</text>
</comment>
<name>A0A9D8KGS2_9DELT</name>
<dbReference type="Pfam" id="PF00501">
    <property type="entry name" value="AMP-binding"/>
    <property type="match status" value="1"/>
</dbReference>
<dbReference type="Pfam" id="PF13193">
    <property type="entry name" value="AMP-binding_C"/>
    <property type="match status" value="1"/>
</dbReference>
<dbReference type="InterPro" id="IPR025110">
    <property type="entry name" value="AMP-bd_C"/>
</dbReference>
<dbReference type="PANTHER" id="PTHR43767:SF1">
    <property type="entry name" value="NONRIBOSOMAL PEPTIDE SYNTHASE PES1 (EUROFUNG)-RELATED"/>
    <property type="match status" value="1"/>
</dbReference>
<sequence>MKKPWLNSYDEEIPKSLGELKSSVVDNLRRSTEENPNHAAVIFKGKKITYRDVDEYSNSFANALISMGVMRGDRIAIMLPNLPQTIISYYGILKAGGVVVNINSDSSKREIEHIVTNSRAGMIISLKINIDRLQSIKERTGIKLILTDLRQFFPFKRKIYKEFLARISGYYRDVKFTGDILSFWSLIRRSPSTPPNVKIDLENNAVIQYTGGTTGISKGAVLTHGNISSNVEQVYLWFKNIIGKKDRVIAAAPYSHLYGMTMALDFPVRVGATILVLNRFTAKKIVNLAKDFSPTFFPAIPSMYRSIIHYLSFYSYDFSSIKLSMSASAPLSREVQEKFTSMTGIKVIEGFGLAEASGLTHINPLGGTERMGTIGLPLPDTDARIVDINTGKELDAGNPGELIIKGPQLMNAYWDMPHETLDSFKNGMFYTGDIAVMDDEGFFTLVDRKKDIIFSGENRIYPREIEEVLLRHHLIVDAAAVGIPDKLKGEAVKVYLVLEEGKIITGEDIIKYCKNNLASYKVPAEVEFLKELMKTADGKIMKKEMTE</sequence>
<dbReference type="CDD" id="cd05936">
    <property type="entry name" value="FC-FACS_FadD_like"/>
    <property type="match status" value="1"/>
</dbReference>
<accession>A0A9D8KGS2</accession>
<feature type="domain" description="AMP-dependent synthetase/ligase" evidence="1">
    <location>
        <begin position="29"/>
        <end position="414"/>
    </location>
</feature>
<dbReference type="InterPro" id="IPR045851">
    <property type="entry name" value="AMP-bd_C_sf"/>
</dbReference>
<evidence type="ECO:0000259" key="2">
    <source>
        <dbReference type="Pfam" id="PF13193"/>
    </source>
</evidence>
<dbReference type="InterPro" id="IPR000873">
    <property type="entry name" value="AMP-dep_synth/lig_dom"/>
</dbReference>
<dbReference type="GO" id="GO:0016878">
    <property type="term" value="F:acid-thiol ligase activity"/>
    <property type="evidence" value="ECO:0007669"/>
    <property type="project" value="UniProtKB-ARBA"/>
</dbReference>
<gene>
    <name evidence="3" type="ORF">JW984_11270</name>
</gene>
<feature type="domain" description="AMP-binding enzyme C-terminal" evidence="2">
    <location>
        <begin position="464"/>
        <end position="539"/>
    </location>
</feature>
<reference evidence="3" key="1">
    <citation type="journal article" date="2021" name="Environ. Microbiol.">
        <title>Genomic characterization of three novel Desulfobacterota classes expand the metabolic and phylogenetic diversity of the phylum.</title>
        <authorList>
            <person name="Murphy C.L."/>
            <person name="Biggerstaff J."/>
            <person name="Eichhorn A."/>
            <person name="Ewing E."/>
            <person name="Shahan R."/>
            <person name="Soriano D."/>
            <person name="Stewart S."/>
            <person name="VanMol K."/>
            <person name="Walker R."/>
            <person name="Walters P."/>
            <person name="Elshahed M.S."/>
            <person name="Youssef N.H."/>
        </authorList>
    </citation>
    <scope>NUCLEOTIDE SEQUENCE</scope>
    <source>
        <strain evidence="3">Zod_Metabat.24</strain>
    </source>
</reference>
<dbReference type="InterPro" id="IPR042099">
    <property type="entry name" value="ANL_N_sf"/>
</dbReference>
<dbReference type="EMBL" id="JAFGIX010000055">
    <property type="protein sequence ID" value="MBN1573765.1"/>
    <property type="molecule type" value="Genomic_DNA"/>
</dbReference>